<organism evidence="2">
    <name type="scientific">Chromera velia CCMP2878</name>
    <dbReference type="NCBI Taxonomy" id="1169474"/>
    <lineage>
        <taxon>Eukaryota</taxon>
        <taxon>Sar</taxon>
        <taxon>Alveolata</taxon>
        <taxon>Colpodellida</taxon>
        <taxon>Chromeraceae</taxon>
        <taxon>Chromera</taxon>
    </lineage>
</organism>
<accession>A0A0G4I7H4</accession>
<sequence length="292" mass="33640">MSPDPLSPDALKLSSSSQENGEEDEYDEDAAQFRGGTVDVPKSMVTLKRRTLQRLIREIGLQDNRIGSPDRLFIDKKAGITYRRELAREGGRSPYFEAFKEACRMQPPKVCDMKKYRLDYSQASTLLRSGGRFAQVDMQLVPGEEAREEDLLHLPRAKTEEGQKIGAFLDEFFTGLAWKQRLDTYQSGHTRLCQNLLEECRETITWIASSRPRMCGESHIQKVGCTTGNSFALFQDFDKWDPPIISKHRRKRMKVKETPKEREMRLRKRAKIARQIAVRDALALLKPKKMDI</sequence>
<feature type="compositionally biased region" description="Acidic residues" evidence="1">
    <location>
        <begin position="20"/>
        <end position="29"/>
    </location>
</feature>
<reference evidence="2" key="1">
    <citation type="submission" date="2014-11" db="EMBL/GenBank/DDBJ databases">
        <authorList>
            <person name="Otto D Thomas"/>
            <person name="Naeem Raeece"/>
        </authorList>
    </citation>
    <scope>NUCLEOTIDE SEQUENCE</scope>
</reference>
<proteinExistence type="predicted"/>
<name>A0A0G4I7H4_9ALVE</name>
<protein>
    <submittedName>
        <fullName evidence="2">Uncharacterized protein</fullName>
    </submittedName>
</protein>
<evidence type="ECO:0000313" key="2">
    <source>
        <dbReference type="EMBL" id="CEM53002.1"/>
    </source>
</evidence>
<feature type="region of interest" description="Disordered" evidence="1">
    <location>
        <begin position="1"/>
        <end position="29"/>
    </location>
</feature>
<dbReference type="AlphaFoldDB" id="A0A0G4I7H4"/>
<evidence type="ECO:0000256" key="1">
    <source>
        <dbReference type="SAM" id="MobiDB-lite"/>
    </source>
</evidence>
<gene>
    <name evidence="2" type="ORF">Cvel_11663</name>
</gene>
<dbReference type="EMBL" id="CDMZ01005469">
    <property type="protein sequence ID" value="CEM53002.1"/>
    <property type="molecule type" value="Genomic_DNA"/>
</dbReference>
<dbReference type="VEuPathDB" id="CryptoDB:Cvel_11663"/>